<dbReference type="PROSITE" id="PS51257">
    <property type="entry name" value="PROKAR_LIPOPROTEIN"/>
    <property type="match status" value="1"/>
</dbReference>
<dbReference type="Proteomes" id="UP000298210">
    <property type="component" value="Unassembled WGS sequence"/>
</dbReference>
<feature type="chain" id="PRO_5021313043" description="serine-type D-Ala-D-Ala carboxypeptidase" evidence="7">
    <location>
        <begin position="22"/>
        <end position="661"/>
    </location>
</feature>
<gene>
    <name evidence="11" type="ORF">E2L03_05770</name>
</gene>
<comment type="similarity">
    <text evidence="3">Belongs to the transpeptidase family.</text>
</comment>
<dbReference type="GO" id="GO:0008658">
    <property type="term" value="F:penicillin binding"/>
    <property type="evidence" value="ECO:0007669"/>
    <property type="project" value="InterPro"/>
</dbReference>
<keyword evidence="7" id="KW-0732">Signal</keyword>
<evidence type="ECO:0000259" key="10">
    <source>
        <dbReference type="Pfam" id="PF05223"/>
    </source>
</evidence>
<dbReference type="InterPro" id="IPR005311">
    <property type="entry name" value="PBP_dimer"/>
</dbReference>
<evidence type="ECO:0000256" key="4">
    <source>
        <dbReference type="ARBA" id="ARBA00012448"/>
    </source>
</evidence>
<evidence type="ECO:0000259" key="8">
    <source>
        <dbReference type="Pfam" id="PF00905"/>
    </source>
</evidence>
<dbReference type="GO" id="GO:0005886">
    <property type="term" value="C:plasma membrane"/>
    <property type="evidence" value="ECO:0007669"/>
    <property type="project" value="TreeGrafter"/>
</dbReference>
<dbReference type="EC" id="3.4.16.4" evidence="4"/>
<evidence type="ECO:0000256" key="6">
    <source>
        <dbReference type="ARBA" id="ARBA00034000"/>
    </source>
</evidence>
<comment type="catalytic activity">
    <reaction evidence="6">
        <text>Preferential cleavage: (Ac)2-L-Lys-D-Ala-|-D-Ala. Also transpeptidation of peptidyl-alanyl moieties that are N-acyl substituents of D-alanine.</text>
        <dbReference type="EC" id="3.4.16.4"/>
    </reaction>
</comment>
<comment type="pathway">
    <text evidence="2">Cell wall biogenesis; peptidoglycan biosynthesis.</text>
</comment>
<dbReference type="Gene3D" id="3.10.450.100">
    <property type="entry name" value="NTF2-like, domain 1"/>
    <property type="match status" value="1"/>
</dbReference>
<comment type="subcellular location">
    <subcellularLocation>
        <location evidence="1">Membrane</location>
    </subcellularLocation>
</comment>
<dbReference type="Pfam" id="PF05223">
    <property type="entry name" value="MecA_N"/>
    <property type="match status" value="1"/>
</dbReference>
<dbReference type="RefSeq" id="WP_134258700.1">
    <property type="nucleotide sequence ID" value="NZ_SNUX01000001.1"/>
</dbReference>
<dbReference type="Gene3D" id="3.40.710.10">
    <property type="entry name" value="DD-peptidase/beta-lactamase superfamily"/>
    <property type="match status" value="1"/>
</dbReference>
<reference evidence="11 12" key="1">
    <citation type="submission" date="2019-03" db="EMBL/GenBank/DDBJ databases">
        <authorList>
            <person name="Liu G."/>
        </authorList>
    </citation>
    <scope>NUCLEOTIDE SEQUENCE [LARGE SCALE GENOMIC DNA]</scope>
    <source>
        <strain evidence="11 12">DSM 19099</strain>
    </source>
</reference>
<dbReference type="SUPFAM" id="SSF56601">
    <property type="entry name" value="beta-lactamase/transpeptidase-like"/>
    <property type="match status" value="1"/>
</dbReference>
<protein>
    <recommendedName>
        <fullName evidence="4">serine-type D-Ala-D-Ala carboxypeptidase</fullName>
        <ecNumber evidence="4">3.4.16.4</ecNumber>
    </recommendedName>
</protein>
<dbReference type="SUPFAM" id="SSF56519">
    <property type="entry name" value="Penicillin binding protein dimerisation domain"/>
    <property type="match status" value="1"/>
</dbReference>
<dbReference type="Gene3D" id="3.30.1390.30">
    <property type="entry name" value="Penicillin-binding protein 2a, domain 3"/>
    <property type="match status" value="1"/>
</dbReference>
<dbReference type="InterPro" id="IPR012338">
    <property type="entry name" value="Beta-lactam/transpept-like"/>
</dbReference>
<evidence type="ECO:0000313" key="11">
    <source>
        <dbReference type="EMBL" id="TES51423.1"/>
    </source>
</evidence>
<dbReference type="GO" id="GO:0071555">
    <property type="term" value="P:cell wall organization"/>
    <property type="evidence" value="ECO:0007669"/>
    <property type="project" value="TreeGrafter"/>
</dbReference>
<evidence type="ECO:0000313" key="12">
    <source>
        <dbReference type="Proteomes" id="UP000298210"/>
    </source>
</evidence>
<feature type="signal peptide" evidence="7">
    <location>
        <begin position="1"/>
        <end position="21"/>
    </location>
</feature>
<dbReference type="Gene3D" id="3.90.1310.10">
    <property type="entry name" value="Penicillin-binding protein 2a (Domain 2)"/>
    <property type="match status" value="1"/>
</dbReference>
<dbReference type="Pfam" id="PF03717">
    <property type="entry name" value="PBP_dimer"/>
    <property type="match status" value="1"/>
</dbReference>
<dbReference type="PANTHER" id="PTHR30627">
    <property type="entry name" value="PEPTIDOGLYCAN D,D-TRANSPEPTIDASE"/>
    <property type="match status" value="1"/>
</dbReference>
<evidence type="ECO:0000256" key="5">
    <source>
        <dbReference type="ARBA" id="ARBA00023136"/>
    </source>
</evidence>
<accession>A0A4Y7WS39</accession>
<dbReference type="SUPFAM" id="SSF54427">
    <property type="entry name" value="NTF2-like"/>
    <property type="match status" value="1"/>
</dbReference>
<sequence>MNGLKKAAVFSTFSIISIFLAACSTETPEDSVQSFVDHWENRDYASMYQMVTSDVQESISEEDFVARYENIYDGLINDFTIEATVPEEFTGENEEQIPVNVSMTTVAGEYEFEEQLSFVWDEQEDEPNWKLEWGSQLIFPNLSDEDSVRYNPSKQKRGEIFDHEGQGLAINGEVIDLAVVPNRFEEEESEIAEIADRLGRSEESIEQALSQSWVEEGSLVLIGQMPASELDAIEALYEDVPGFTYQMSEGRVYPFGEAAAHLIGYIRPITAEQLEERREEGYTEQSLVGQTGLELIKEEQLRGTPGGEIVIIDPDGERKETIAEQEAEDGENVYLTIRMDVQEELMNELDGEPGTAVALDSETGETLALVSSPSYDPNQMSLGLPSAQREELDENEDQPLLNRFSNRFSPGSTMKAITAAIGVDSGTLDPNETVDEPGHEWQPEDSDWGGYHVRRVTDPNGAVDLFDAMAYSDNIYFAQAALAIGEEELLAGAEAFGFNETFAFTYSLQQSLLTGEEGFKSEIQLADTGYGQGEILTNPVHLAAMFTTFIHEGQLIQPILEQGEETGQVMVEPVSAEAATLVDEALKYVVSSSNGTAHSLERDDYAIAAKTGTAEVGEDTLGWVVSYESDESNLLLAIMQEGVGSGEVLPIVDHMYNTFLD</sequence>
<dbReference type="UniPathway" id="UPA00219"/>
<dbReference type="GO" id="GO:0009252">
    <property type="term" value="P:peptidoglycan biosynthetic process"/>
    <property type="evidence" value="ECO:0007669"/>
    <property type="project" value="UniProtKB-UniPathway"/>
</dbReference>
<dbReference type="InterPro" id="IPR007887">
    <property type="entry name" value="MecA_N"/>
</dbReference>
<dbReference type="Pfam" id="PF00905">
    <property type="entry name" value="Transpeptidase"/>
    <property type="match status" value="1"/>
</dbReference>
<dbReference type="AlphaFoldDB" id="A0A4Y7WS39"/>
<evidence type="ECO:0000256" key="2">
    <source>
        <dbReference type="ARBA" id="ARBA00004752"/>
    </source>
</evidence>
<feature type="domain" description="NTF2-like N-terminal transpeptidase" evidence="10">
    <location>
        <begin position="27"/>
        <end position="145"/>
    </location>
</feature>
<dbReference type="GO" id="GO:0071972">
    <property type="term" value="F:peptidoglycan L,D-transpeptidase activity"/>
    <property type="evidence" value="ECO:0007669"/>
    <property type="project" value="TreeGrafter"/>
</dbReference>
<evidence type="ECO:0000259" key="9">
    <source>
        <dbReference type="Pfam" id="PF03717"/>
    </source>
</evidence>
<evidence type="ECO:0000256" key="7">
    <source>
        <dbReference type="SAM" id="SignalP"/>
    </source>
</evidence>
<proteinExistence type="inferred from homology"/>
<keyword evidence="5" id="KW-0472">Membrane</keyword>
<feature type="domain" description="Penicillin-binding protein dimerisation" evidence="9">
    <location>
        <begin position="156"/>
        <end position="321"/>
    </location>
</feature>
<dbReference type="PANTHER" id="PTHR30627:SF25">
    <property type="entry name" value="PENICILLIN-BINDING PROTEIN 3"/>
    <property type="match status" value="1"/>
</dbReference>
<organism evidence="11 12">
    <name type="scientific">Shouchella lehensis</name>
    <dbReference type="NCBI Taxonomy" id="300825"/>
    <lineage>
        <taxon>Bacteria</taxon>
        <taxon>Bacillati</taxon>
        <taxon>Bacillota</taxon>
        <taxon>Bacilli</taxon>
        <taxon>Bacillales</taxon>
        <taxon>Bacillaceae</taxon>
        <taxon>Shouchella</taxon>
    </lineage>
</organism>
<evidence type="ECO:0000256" key="3">
    <source>
        <dbReference type="ARBA" id="ARBA00007171"/>
    </source>
</evidence>
<evidence type="ECO:0000256" key="1">
    <source>
        <dbReference type="ARBA" id="ARBA00004370"/>
    </source>
</evidence>
<dbReference type="InterPro" id="IPR050515">
    <property type="entry name" value="Beta-lactam/transpept"/>
</dbReference>
<dbReference type="GO" id="GO:0046677">
    <property type="term" value="P:response to antibiotic"/>
    <property type="evidence" value="ECO:0007669"/>
    <property type="project" value="InterPro"/>
</dbReference>
<dbReference type="InterPro" id="IPR032710">
    <property type="entry name" value="NTF2-like_dom_sf"/>
</dbReference>
<dbReference type="InterPro" id="IPR036138">
    <property type="entry name" value="PBP_dimer_sf"/>
</dbReference>
<dbReference type="EMBL" id="SNUX01000001">
    <property type="protein sequence ID" value="TES51423.1"/>
    <property type="molecule type" value="Genomic_DNA"/>
</dbReference>
<feature type="domain" description="Penicillin-binding protein transpeptidase" evidence="8">
    <location>
        <begin position="354"/>
        <end position="642"/>
    </location>
</feature>
<name>A0A4Y7WS39_9BACI</name>
<dbReference type="InterPro" id="IPR001460">
    <property type="entry name" value="PCN-bd_Tpept"/>
</dbReference>
<comment type="caution">
    <text evidence="11">The sequence shown here is derived from an EMBL/GenBank/DDBJ whole genome shotgun (WGS) entry which is preliminary data.</text>
</comment>
<dbReference type="GO" id="GO:0009002">
    <property type="term" value="F:serine-type D-Ala-D-Ala carboxypeptidase activity"/>
    <property type="evidence" value="ECO:0007669"/>
    <property type="project" value="UniProtKB-EC"/>
</dbReference>